<dbReference type="PRINTS" id="PR00035">
    <property type="entry name" value="HTHGNTR"/>
</dbReference>
<accession>A0ABV5VXT5</accession>
<dbReference type="RefSeq" id="WP_344902287.1">
    <property type="nucleotide sequence ID" value="NZ_BAAAYO010000001.1"/>
</dbReference>
<comment type="caution">
    <text evidence="5">The sequence shown here is derived from an EMBL/GenBank/DDBJ whole genome shotgun (WGS) entry which is preliminary data.</text>
</comment>
<dbReference type="Gene3D" id="3.40.1410.10">
    <property type="entry name" value="Chorismate lyase-like"/>
    <property type="match status" value="1"/>
</dbReference>
<evidence type="ECO:0000256" key="2">
    <source>
        <dbReference type="ARBA" id="ARBA00023125"/>
    </source>
</evidence>
<reference evidence="5 6" key="1">
    <citation type="submission" date="2024-09" db="EMBL/GenBank/DDBJ databases">
        <authorList>
            <person name="Sun Q."/>
            <person name="Mori K."/>
        </authorList>
    </citation>
    <scope>NUCLEOTIDE SEQUENCE [LARGE SCALE GENOMIC DNA]</scope>
    <source>
        <strain evidence="5 6">JCM 12520</strain>
    </source>
</reference>
<dbReference type="PANTHER" id="PTHR44846:SF1">
    <property type="entry name" value="MANNOSYL-D-GLYCERATE TRANSPORT_METABOLISM SYSTEM REPRESSOR MNGR-RELATED"/>
    <property type="match status" value="1"/>
</dbReference>
<dbReference type="Pfam" id="PF00392">
    <property type="entry name" value="GntR"/>
    <property type="match status" value="1"/>
</dbReference>
<keyword evidence="2" id="KW-0238">DNA-binding</keyword>
<keyword evidence="6" id="KW-1185">Reference proteome</keyword>
<dbReference type="Pfam" id="PF07702">
    <property type="entry name" value="UTRA"/>
    <property type="match status" value="1"/>
</dbReference>
<proteinExistence type="predicted"/>
<dbReference type="InterPro" id="IPR036388">
    <property type="entry name" value="WH-like_DNA-bd_sf"/>
</dbReference>
<protein>
    <submittedName>
        <fullName evidence="5">GntR family transcriptional regulator</fullName>
    </submittedName>
</protein>
<evidence type="ECO:0000256" key="3">
    <source>
        <dbReference type="ARBA" id="ARBA00023163"/>
    </source>
</evidence>
<dbReference type="SUPFAM" id="SSF64288">
    <property type="entry name" value="Chorismate lyase-like"/>
    <property type="match status" value="1"/>
</dbReference>
<keyword evidence="1" id="KW-0805">Transcription regulation</keyword>
<dbReference type="PANTHER" id="PTHR44846">
    <property type="entry name" value="MANNOSYL-D-GLYCERATE TRANSPORT/METABOLISM SYSTEM REPRESSOR MNGR-RELATED"/>
    <property type="match status" value="1"/>
</dbReference>
<dbReference type="Gene3D" id="1.10.10.10">
    <property type="entry name" value="Winged helix-like DNA-binding domain superfamily/Winged helix DNA-binding domain"/>
    <property type="match status" value="1"/>
</dbReference>
<dbReference type="InterPro" id="IPR011663">
    <property type="entry name" value="UTRA"/>
</dbReference>
<dbReference type="EMBL" id="JBHMAG010000012">
    <property type="protein sequence ID" value="MFB9753124.1"/>
    <property type="molecule type" value="Genomic_DNA"/>
</dbReference>
<keyword evidence="3" id="KW-0804">Transcription</keyword>
<dbReference type="InterPro" id="IPR028978">
    <property type="entry name" value="Chorismate_lyase_/UTRA_dom_sf"/>
</dbReference>
<evidence type="ECO:0000313" key="6">
    <source>
        <dbReference type="Proteomes" id="UP001589619"/>
    </source>
</evidence>
<organism evidence="5 6">
    <name type="scientific">Paenibacillus hodogayensis</name>
    <dbReference type="NCBI Taxonomy" id="279208"/>
    <lineage>
        <taxon>Bacteria</taxon>
        <taxon>Bacillati</taxon>
        <taxon>Bacillota</taxon>
        <taxon>Bacilli</taxon>
        <taxon>Bacillales</taxon>
        <taxon>Paenibacillaceae</taxon>
        <taxon>Paenibacillus</taxon>
    </lineage>
</organism>
<dbReference type="CDD" id="cd07377">
    <property type="entry name" value="WHTH_GntR"/>
    <property type="match status" value="1"/>
</dbReference>
<dbReference type="SMART" id="SM00345">
    <property type="entry name" value="HTH_GNTR"/>
    <property type="match status" value="1"/>
</dbReference>
<sequence>MPLDKNSPVPLYHQLTEALVKMIEDHYVEGDALPTEPELEQRFGVSRMTVRLAMNALADEGLVERKQGRGTFVRSPKITHQLTSITSWTEQMKERGFVPHTVHAEIVVVDPPKKIGALLQLRPGERTVRIKRVRYASGEPMCIMINYVKETLLGGFAEKGLQGESFYETLARDYGIRIAKAQETVEAREATEHEAELLRIQAWSPVLFVTRLSYLPDSVPFEVVHLTSRADRYRYQIMLYAGDAATR</sequence>
<dbReference type="InterPro" id="IPR036390">
    <property type="entry name" value="WH_DNA-bd_sf"/>
</dbReference>
<gene>
    <name evidence="5" type="ORF">ACFFNY_16280</name>
</gene>
<dbReference type="InterPro" id="IPR000524">
    <property type="entry name" value="Tscrpt_reg_HTH_GntR"/>
</dbReference>
<dbReference type="PROSITE" id="PS50949">
    <property type="entry name" value="HTH_GNTR"/>
    <property type="match status" value="1"/>
</dbReference>
<evidence type="ECO:0000313" key="5">
    <source>
        <dbReference type="EMBL" id="MFB9753124.1"/>
    </source>
</evidence>
<dbReference type="InterPro" id="IPR050679">
    <property type="entry name" value="Bact_HTH_transcr_reg"/>
</dbReference>
<feature type="domain" description="HTH gntR-type" evidence="4">
    <location>
        <begin position="9"/>
        <end position="76"/>
    </location>
</feature>
<dbReference type="SUPFAM" id="SSF46785">
    <property type="entry name" value="Winged helix' DNA-binding domain"/>
    <property type="match status" value="1"/>
</dbReference>
<name>A0ABV5VXT5_9BACL</name>
<dbReference type="SMART" id="SM00866">
    <property type="entry name" value="UTRA"/>
    <property type="match status" value="1"/>
</dbReference>
<evidence type="ECO:0000256" key="1">
    <source>
        <dbReference type="ARBA" id="ARBA00023015"/>
    </source>
</evidence>
<evidence type="ECO:0000259" key="4">
    <source>
        <dbReference type="PROSITE" id="PS50949"/>
    </source>
</evidence>
<dbReference type="Proteomes" id="UP001589619">
    <property type="component" value="Unassembled WGS sequence"/>
</dbReference>